<comment type="catalytic activity">
    <reaction evidence="2">
        <text>Hydrolysis of proteins in presence of ATP.</text>
        <dbReference type="EC" id="3.4.21.53"/>
    </reaction>
</comment>
<dbReference type="InterPro" id="IPR046843">
    <property type="entry name" value="LonB_AAA-LID"/>
</dbReference>
<dbReference type="PRINTS" id="PR00830">
    <property type="entry name" value="ENDOLAPTASE"/>
</dbReference>
<dbReference type="EC" id="3.4.21.53" evidence="2"/>
<dbReference type="Pfam" id="PF13654">
    <property type="entry name" value="AAA_32"/>
    <property type="match status" value="1"/>
</dbReference>
<keyword evidence="3" id="KW-0175">Coiled coil</keyword>
<comment type="caution">
    <text evidence="5">The sequence shown here is derived from an EMBL/GenBank/DDBJ whole genome shotgun (WGS) entry which is preliminary data.</text>
</comment>
<dbReference type="GO" id="GO:0006508">
    <property type="term" value="P:proteolysis"/>
    <property type="evidence" value="ECO:0007669"/>
    <property type="project" value="UniProtKB-KW"/>
</dbReference>
<dbReference type="AlphaFoldDB" id="A0A926ID83"/>
<dbReference type="Pfam" id="PF20437">
    <property type="entry name" value="LonC_helical"/>
    <property type="match status" value="1"/>
</dbReference>
<comment type="similarity">
    <text evidence="2">Belongs to the peptidase S16 family.</text>
</comment>
<dbReference type="Proteomes" id="UP000655830">
    <property type="component" value="Unassembled WGS sequence"/>
</dbReference>
<evidence type="ECO:0000259" key="4">
    <source>
        <dbReference type="PROSITE" id="PS51786"/>
    </source>
</evidence>
<dbReference type="GO" id="GO:0030163">
    <property type="term" value="P:protein catabolic process"/>
    <property type="evidence" value="ECO:0007669"/>
    <property type="project" value="InterPro"/>
</dbReference>
<dbReference type="InterPro" id="IPR020568">
    <property type="entry name" value="Ribosomal_Su5_D2-typ_SF"/>
</dbReference>
<dbReference type="PANTHER" id="PTHR10046">
    <property type="entry name" value="ATP DEPENDENT LON PROTEASE FAMILY MEMBER"/>
    <property type="match status" value="1"/>
</dbReference>
<dbReference type="RefSeq" id="WP_249331554.1">
    <property type="nucleotide sequence ID" value="NZ_JACRSY010000004.1"/>
</dbReference>
<feature type="coiled-coil region" evidence="3">
    <location>
        <begin position="203"/>
        <end position="237"/>
    </location>
</feature>
<keyword evidence="2" id="KW-0720">Serine protease</keyword>
<dbReference type="InterPro" id="IPR041699">
    <property type="entry name" value="AAA_32"/>
</dbReference>
<evidence type="ECO:0000256" key="3">
    <source>
        <dbReference type="SAM" id="Coils"/>
    </source>
</evidence>
<gene>
    <name evidence="5" type="ORF">H8718_03480</name>
</gene>
<dbReference type="Pfam" id="PF20436">
    <property type="entry name" value="LonB_AAA-LID"/>
    <property type="match status" value="1"/>
</dbReference>
<evidence type="ECO:0000313" key="6">
    <source>
        <dbReference type="Proteomes" id="UP000655830"/>
    </source>
</evidence>
<keyword evidence="2" id="KW-0378">Hydrolase</keyword>
<organism evidence="5 6">
    <name type="scientific">Zhenhengia yiwuensis</name>
    <dbReference type="NCBI Taxonomy" id="2763666"/>
    <lineage>
        <taxon>Bacteria</taxon>
        <taxon>Bacillati</taxon>
        <taxon>Bacillota</taxon>
        <taxon>Clostridia</taxon>
        <taxon>Lachnospirales</taxon>
        <taxon>Lachnospiraceae</taxon>
        <taxon>Zhenhengia</taxon>
    </lineage>
</organism>
<evidence type="ECO:0000256" key="1">
    <source>
        <dbReference type="ARBA" id="ARBA00022670"/>
    </source>
</evidence>
<reference evidence="5" key="1">
    <citation type="submission" date="2020-08" db="EMBL/GenBank/DDBJ databases">
        <title>Genome public.</title>
        <authorList>
            <person name="Liu C."/>
            <person name="Sun Q."/>
        </authorList>
    </citation>
    <scope>NUCLEOTIDE SEQUENCE</scope>
    <source>
        <strain evidence="5">NSJ-12</strain>
    </source>
</reference>
<dbReference type="GO" id="GO:0004252">
    <property type="term" value="F:serine-type endopeptidase activity"/>
    <property type="evidence" value="ECO:0007669"/>
    <property type="project" value="UniProtKB-UniRule"/>
</dbReference>
<dbReference type="Gene3D" id="1.10.8.60">
    <property type="match status" value="1"/>
</dbReference>
<dbReference type="GO" id="GO:0004176">
    <property type="term" value="F:ATP-dependent peptidase activity"/>
    <property type="evidence" value="ECO:0007669"/>
    <property type="project" value="UniProtKB-UniRule"/>
</dbReference>
<dbReference type="GO" id="GO:0005524">
    <property type="term" value="F:ATP binding"/>
    <property type="evidence" value="ECO:0007669"/>
    <property type="project" value="InterPro"/>
</dbReference>
<dbReference type="InterPro" id="IPR014721">
    <property type="entry name" value="Ribsml_uS5_D2-typ_fold_subgr"/>
</dbReference>
<dbReference type="InterPro" id="IPR046844">
    <property type="entry name" value="Lon-like_helical"/>
</dbReference>
<accession>A0A926ID83</accession>
<dbReference type="Gene3D" id="3.40.50.300">
    <property type="entry name" value="P-loop containing nucleotide triphosphate hydrolases"/>
    <property type="match status" value="2"/>
</dbReference>
<dbReference type="Gene3D" id="3.30.230.10">
    <property type="match status" value="1"/>
</dbReference>
<dbReference type="Pfam" id="PF05362">
    <property type="entry name" value="Lon_C"/>
    <property type="match status" value="1"/>
</dbReference>
<feature type="coiled-coil region" evidence="3">
    <location>
        <begin position="135"/>
        <end position="166"/>
    </location>
</feature>
<protein>
    <recommendedName>
        <fullName evidence="2">endopeptidase La</fullName>
        <ecNumber evidence="2">3.4.21.53</ecNumber>
    </recommendedName>
</protein>
<name>A0A926ID83_9FIRM</name>
<feature type="domain" description="Lon proteolytic" evidence="4">
    <location>
        <begin position="566"/>
        <end position="761"/>
    </location>
</feature>
<keyword evidence="1 2" id="KW-0645">Protease</keyword>
<keyword evidence="6" id="KW-1185">Reference proteome</keyword>
<dbReference type="InterPro" id="IPR027065">
    <property type="entry name" value="Lon_Prtase"/>
</dbReference>
<dbReference type="InterPro" id="IPR008269">
    <property type="entry name" value="Lon_proteolytic"/>
</dbReference>
<feature type="active site" evidence="2">
    <location>
        <position position="656"/>
    </location>
</feature>
<dbReference type="PROSITE" id="PS51786">
    <property type="entry name" value="LON_PROTEOLYTIC"/>
    <property type="match status" value="1"/>
</dbReference>
<dbReference type="SUPFAM" id="SSF54211">
    <property type="entry name" value="Ribosomal protein S5 domain 2-like"/>
    <property type="match status" value="1"/>
</dbReference>
<feature type="active site" evidence="2">
    <location>
        <position position="699"/>
    </location>
</feature>
<evidence type="ECO:0000313" key="5">
    <source>
        <dbReference type="EMBL" id="MBC8578589.1"/>
    </source>
</evidence>
<dbReference type="EMBL" id="JACRSY010000004">
    <property type="protein sequence ID" value="MBC8578589.1"/>
    <property type="molecule type" value="Genomic_DNA"/>
</dbReference>
<proteinExistence type="inferred from homology"/>
<sequence length="793" mass="89195">MKNNLELRREDLKISYLNTGFNFKTTDEIQPDESIIDQDNALMALEFGLQLGARGYNMYISGVDQKTIYEYVKARLEKQAGEKAVPQDICYIYNFKNPSTPRVIRMQPGDSIRFKEDMKEFRQFLIDGLGAKLDSVEAERKRQHLIDKLDSKKEQILEELKSYAKEQGFIVKLTQEGLGFIPLDKEENPISMEQYELLDQTTKQEIEENIDRLSEMAEQVLADIRDVEKEYSQYMNDISETIVLNEVGYFIKHLKEVYGKYEVIKEYLDEILQDILEDISIFSDSQSAENQEIKSIFPWLGSNKVGERIGHYDINILVDNSQLQGAPVVTARDLSFARLVGKIKVDTELTLNRVDFNNISAGLLHEANGGYLLLYVNDLLDYPGSFEVLRRTLKTGEVNVESLAISNITTSLGMLPPPVPVDFKVILIGDYEVYRVLCDTDATFKDLFKMNIDFKDTIDGDKTSLLRFASQIKAFCNKEHLPDVSYEGVLVLAEYSHRLAESQEKMSANIQPVTDLVREASVFSKDLITKEHIVKARRVKTLFKETLQKNIEEKYAKNIYLLDVGGKKIGQVNGLAVYDVGDFMFGKPVRITATTYRGKSGVADIEGAVGLSGSIHSKGVQIITGFLGNYFAQDYPLSLCGKICFEQSYGGIDGDSASSAELYAILSSLSQVPIRQGVAVTGSINQYGQIQPVGGVNDKIEGFYRICKQKGLTGKQGVIIPKQNQKDLVLDEEVIEAVEQGRFHIYAISSFKEGIEILTGVPAAQVEERVACKLKAYSGEGQNKPIRIKKKVK</sequence>
<dbReference type="InterPro" id="IPR027417">
    <property type="entry name" value="P-loop_NTPase"/>
</dbReference>
<evidence type="ECO:0000256" key="2">
    <source>
        <dbReference type="PROSITE-ProRule" id="PRU01122"/>
    </source>
</evidence>